<proteinExistence type="predicted"/>
<comment type="caution">
    <text evidence="1">The sequence shown here is derived from an EMBL/GenBank/DDBJ whole genome shotgun (WGS) entry which is preliminary data.</text>
</comment>
<dbReference type="EMBL" id="LBQC01000014">
    <property type="protein sequence ID" value="KKP72531.1"/>
    <property type="molecule type" value="Genomic_DNA"/>
</dbReference>
<accession>A0A0G0C8N8</accession>
<evidence type="ECO:0008006" key="3">
    <source>
        <dbReference type="Google" id="ProtNLM"/>
    </source>
</evidence>
<feature type="non-terminal residue" evidence="1">
    <location>
        <position position="1"/>
    </location>
</feature>
<protein>
    <recommendedName>
        <fullName evidence="3">ATP-grasp domain-containing protein</fullName>
    </recommendedName>
</protein>
<dbReference type="STRING" id="1618478.UR68_C0014G0001"/>
<dbReference type="SUPFAM" id="SSF56059">
    <property type="entry name" value="Glutathione synthetase ATP-binding domain-like"/>
    <property type="match status" value="1"/>
</dbReference>
<organism evidence="1 2">
    <name type="scientific">Candidatus Roizmanbacteria bacterium GW2011_GWA2_35_19</name>
    <dbReference type="NCBI Taxonomy" id="1618478"/>
    <lineage>
        <taxon>Bacteria</taxon>
        <taxon>Candidatus Roizmaniibacteriota</taxon>
    </lineage>
</organism>
<dbReference type="Proteomes" id="UP000034457">
    <property type="component" value="Unassembled WGS sequence"/>
</dbReference>
<gene>
    <name evidence="1" type="ORF">UR68_C0014G0001</name>
</gene>
<dbReference type="Gene3D" id="3.30.470.20">
    <property type="entry name" value="ATP-grasp fold, B domain"/>
    <property type="match status" value="1"/>
</dbReference>
<reference evidence="1 2" key="1">
    <citation type="journal article" date="2015" name="Nature">
        <title>rRNA introns, odd ribosomes, and small enigmatic genomes across a large radiation of phyla.</title>
        <authorList>
            <person name="Brown C.T."/>
            <person name="Hug L.A."/>
            <person name="Thomas B.C."/>
            <person name="Sharon I."/>
            <person name="Castelle C.J."/>
            <person name="Singh A."/>
            <person name="Wilkins M.J."/>
            <person name="Williams K.H."/>
            <person name="Banfield J.F."/>
        </authorList>
    </citation>
    <scope>NUCLEOTIDE SEQUENCE [LARGE SCALE GENOMIC DNA]</scope>
</reference>
<sequence length="470" mass="54390">KPPLNKNKYFKKTKELIIYIYNIVEDEWSFLSSMQPISKRYEMINDCNVYTECYLFANSEVNEFVYISPLEISENFINYFQSITSNKKVNVLVPQMRTGLICKDLYTDKELFGNLIKIAKKYKKIKLVSYATSPEFLELKDRLIQLGIDVVTPEAPLLENAWTVNFFGSKSGIRQLAQQSRAVEPDFIMPDGMICVGRLDAAKIAANRYINEKGVVLKTNKGSGGDGVMIFREGELPRDYKACERRIYELLSEDGYWERFPIIIEELIDVNFTTLDNFPNIEFKIGNNGKIEMLYYCVMMVTKEGKYVGLDMHESVLDRRTAARIIDTGYYIAEQYAQSGYRGHFDLDMISDKNNHIYVCESNTRNTGGTDVYKLIKNMYGDDFLSDIYVINRDDFKFSNRKKAAFDEVLNVLRPILIDRKKKEGVVLSASKPLEFNQLSYTIVGKNKKTAYNLQKEFFSLMEVYGTRKN</sequence>
<dbReference type="AlphaFoldDB" id="A0A0G0C8N8"/>
<evidence type="ECO:0000313" key="2">
    <source>
        <dbReference type="Proteomes" id="UP000034457"/>
    </source>
</evidence>
<evidence type="ECO:0000313" key="1">
    <source>
        <dbReference type="EMBL" id="KKP72531.1"/>
    </source>
</evidence>
<name>A0A0G0C8N8_9BACT</name>